<keyword evidence="3" id="KW-1185">Reference proteome</keyword>
<dbReference type="InterPro" id="IPR036873">
    <property type="entry name" value="Rhodanese-like_dom_sf"/>
</dbReference>
<dbReference type="Gene3D" id="3.40.250.10">
    <property type="entry name" value="Rhodanese-like domain"/>
    <property type="match status" value="1"/>
</dbReference>
<feature type="domain" description="Rhodanese" evidence="1">
    <location>
        <begin position="53"/>
        <end position="153"/>
    </location>
</feature>
<dbReference type="EMBL" id="BNCO01000029">
    <property type="protein sequence ID" value="GIL57853.1"/>
    <property type="molecule type" value="Genomic_DNA"/>
</dbReference>
<dbReference type="InterPro" id="IPR052367">
    <property type="entry name" value="Thiosulfate_ST/Rhodanese-like"/>
</dbReference>
<protein>
    <recommendedName>
        <fullName evidence="1">Rhodanese domain-containing protein</fullName>
    </recommendedName>
</protein>
<evidence type="ECO:0000259" key="1">
    <source>
        <dbReference type="PROSITE" id="PS50206"/>
    </source>
</evidence>
<organism evidence="2 3">
    <name type="scientific">Volvox africanus</name>
    <dbReference type="NCBI Taxonomy" id="51714"/>
    <lineage>
        <taxon>Eukaryota</taxon>
        <taxon>Viridiplantae</taxon>
        <taxon>Chlorophyta</taxon>
        <taxon>core chlorophytes</taxon>
        <taxon>Chlorophyceae</taxon>
        <taxon>CS clade</taxon>
        <taxon>Chlamydomonadales</taxon>
        <taxon>Volvocaceae</taxon>
        <taxon>Volvox</taxon>
    </lineage>
</organism>
<dbReference type="InterPro" id="IPR001763">
    <property type="entry name" value="Rhodanese-like_dom"/>
</dbReference>
<dbReference type="PANTHER" id="PTHR45431">
    <property type="entry name" value="RHODANESE-LIKE DOMAIN-CONTAINING PROTEIN 15, CHLOROPLASTIC"/>
    <property type="match status" value="1"/>
</dbReference>
<dbReference type="Pfam" id="PF00581">
    <property type="entry name" value="Rhodanese"/>
    <property type="match status" value="1"/>
</dbReference>
<name>A0A8J4BFX3_9CHLO</name>
<proteinExistence type="predicted"/>
<accession>A0A8J4BFX3</accession>
<dbReference type="CDD" id="cd00158">
    <property type="entry name" value="RHOD"/>
    <property type="match status" value="1"/>
</dbReference>
<dbReference type="PANTHER" id="PTHR45431:SF3">
    <property type="entry name" value="RHODANESE-LIKE DOMAIN-CONTAINING PROTEIN 15, CHLOROPLASTIC"/>
    <property type="match status" value="1"/>
</dbReference>
<dbReference type="SUPFAM" id="SSF52821">
    <property type="entry name" value="Rhodanese/Cell cycle control phosphatase"/>
    <property type="match status" value="1"/>
</dbReference>
<comment type="caution">
    <text evidence="2">The sequence shown here is derived from an EMBL/GenBank/DDBJ whole genome shotgun (WGS) entry which is preliminary data.</text>
</comment>
<sequence length="153" mass="16658">MLARSTFSRHIIPKACPTLYATPRAVQAGRSIHVTRAVQYKDAMPAEAHLLLQDEGYKYLDVRTAEEYAAGHTPSATNVPVVFLGIGMSPNPAFLSEVQRVFPKKDESLVVGCKSGRRSLMAIEQLSQAGYSNLVNLVGGFDLWAAQGLPVEK</sequence>
<dbReference type="PROSITE" id="PS50206">
    <property type="entry name" value="RHODANESE_3"/>
    <property type="match status" value="1"/>
</dbReference>
<dbReference type="SMART" id="SM00450">
    <property type="entry name" value="RHOD"/>
    <property type="match status" value="1"/>
</dbReference>
<evidence type="ECO:0000313" key="3">
    <source>
        <dbReference type="Proteomes" id="UP000747399"/>
    </source>
</evidence>
<gene>
    <name evidence="2" type="ORF">Vafri_13079</name>
</gene>
<dbReference type="Proteomes" id="UP000747399">
    <property type="component" value="Unassembled WGS sequence"/>
</dbReference>
<dbReference type="AlphaFoldDB" id="A0A8J4BFX3"/>
<evidence type="ECO:0000313" key="2">
    <source>
        <dbReference type="EMBL" id="GIL57853.1"/>
    </source>
</evidence>
<reference evidence="2" key="1">
    <citation type="journal article" date="2021" name="Proc. Natl. Acad. Sci. U.S.A.">
        <title>Three genomes in the algal genus Volvox reveal the fate of a haploid sex-determining region after a transition to homothallism.</title>
        <authorList>
            <person name="Yamamoto K."/>
            <person name="Hamaji T."/>
            <person name="Kawai-Toyooka H."/>
            <person name="Matsuzaki R."/>
            <person name="Takahashi F."/>
            <person name="Nishimura Y."/>
            <person name="Kawachi M."/>
            <person name="Noguchi H."/>
            <person name="Minakuchi Y."/>
            <person name="Umen J.G."/>
            <person name="Toyoda A."/>
            <person name="Nozaki H."/>
        </authorList>
    </citation>
    <scope>NUCLEOTIDE SEQUENCE</scope>
    <source>
        <strain evidence="2">NIES-3780</strain>
    </source>
</reference>